<dbReference type="EMBL" id="JASSPP010000002">
    <property type="protein sequence ID" value="MDK9580322.1"/>
    <property type="molecule type" value="Genomic_DNA"/>
</dbReference>
<dbReference type="InterPro" id="IPR006110">
    <property type="entry name" value="Pol_omega/Rpo6/RPB6"/>
</dbReference>
<proteinExistence type="inferred from homology"/>
<dbReference type="GO" id="GO:0000428">
    <property type="term" value="C:DNA-directed RNA polymerase complex"/>
    <property type="evidence" value="ECO:0007669"/>
    <property type="project" value="UniProtKB-KW"/>
</dbReference>
<gene>
    <name evidence="8" type="ORF">QQA45_02150</name>
</gene>
<keyword evidence="8" id="KW-0808">Transferase</keyword>
<comment type="caution">
    <text evidence="8">The sequence shown here is derived from an EMBL/GenBank/DDBJ whole genome shotgun (WGS) entry which is preliminary data.</text>
</comment>
<evidence type="ECO:0000256" key="7">
    <source>
        <dbReference type="ARBA" id="ARBA00048552"/>
    </source>
</evidence>
<evidence type="ECO:0000256" key="4">
    <source>
        <dbReference type="ARBA" id="ARBA00022478"/>
    </source>
</evidence>
<evidence type="ECO:0000256" key="3">
    <source>
        <dbReference type="ARBA" id="ARBA00013725"/>
    </source>
</evidence>
<keyword evidence="4 8" id="KW-0240">DNA-directed RNA polymerase</keyword>
<reference evidence="8 9" key="1">
    <citation type="submission" date="2023-06" db="EMBL/GenBank/DDBJ databases">
        <title>Antibody response to the Sneathia vaginalis cytopathogenic toxin A during pregnancy.</title>
        <authorList>
            <person name="Mccoy Z.T."/>
            <person name="Serrano M.G."/>
            <person name="Spaine K."/>
            <person name="Edwards D.J."/>
            <person name="Buck G.A."/>
            <person name="Jefferson K."/>
        </authorList>
    </citation>
    <scope>NUCLEOTIDE SEQUENCE [LARGE SCALE GENOMIC DNA]</scope>
    <source>
        <strain evidence="8 9">CCUG 42621</strain>
    </source>
</reference>
<organism evidence="8 9">
    <name type="scientific">Sneathia sanguinegens</name>
    <dbReference type="NCBI Taxonomy" id="40543"/>
    <lineage>
        <taxon>Bacteria</taxon>
        <taxon>Fusobacteriati</taxon>
        <taxon>Fusobacteriota</taxon>
        <taxon>Fusobacteriia</taxon>
        <taxon>Fusobacteriales</taxon>
        <taxon>Leptotrichiaceae</taxon>
        <taxon>Sneathia</taxon>
    </lineage>
</organism>
<dbReference type="RefSeq" id="WP_066728081.1">
    <property type="nucleotide sequence ID" value="NZ_CAMPUK010000004.1"/>
</dbReference>
<dbReference type="Gene3D" id="3.90.940.10">
    <property type="match status" value="1"/>
</dbReference>
<dbReference type="SUPFAM" id="SSF63562">
    <property type="entry name" value="RPB6/omega subunit-like"/>
    <property type="match status" value="1"/>
</dbReference>
<comment type="similarity">
    <text evidence="1">Belongs to the RNA polymerase subunit omega family.</text>
</comment>
<evidence type="ECO:0000256" key="1">
    <source>
        <dbReference type="ARBA" id="ARBA00006711"/>
    </source>
</evidence>
<dbReference type="GO" id="GO:0003899">
    <property type="term" value="F:DNA-directed RNA polymerase activity"/>
    <property type="evidence" value="ECO:0007669"/>
    <property type="project" value="UniProtKB-EC"/>
</dbReference>
<name>A0ABT7HJG7_9FUSO</name>
<protein>
    <recommendedName>
        <fullName evidence="3">DNA-directed RNA polymerase subunit omega</fullName>
        <ecNumber evidence="2">2.7.7.6</ecNumber>
    </recommendedName>
    <alternativeName>
        <fullName evidence="6">Transcriptase subunit omega</fullName>
    </alternativeName>
</protein>
<dbReference type="InterPro" id="IPR036161">
    <property type="entry name" value="RPB6/omega-like_sf"/>
</dbReference>
<evidence type="ECO:0000256" key="2">
    <source>
        <dbReference type="ARBA" id="ARBA00012418"/>
    </source>
</evidence>
<evidence type="ECO:0000256" key="5">
    <source>
        <dbReference type="ARBA" id="ARBA00023163"/>
    </source>
</evidence>
<dbReference type="Proteomes" id="UP001225134">
    <property type="component" value="Unassembled WGS sequence"/>
</dbReference>
<evidence type="ECO:0000313" key="9">
    <source>
        <dbReference type="Proteomes" id="UP001225134"/>
    </source>
</evidence>
<sequence length="61" mass="7083">MKKNHKITVNELFAKFPNKYELAIACGKLARKKLQEGVSKSKVMDIVFEEIMEDKVKIEEN</sequence>
<dbReference type="EC" id="2.7.7.6" evidence="2"/>
<keyword evidence="5" id="KW-0804">Transcription</keyword>
<keyword evidence="9" id="KW-1185">Reference proteome</keyword>
<keyword evidence="8" id="KW-0548">Nucleotidyltransferase</keyword>
<evidence type="ECO:0000313" key="8">
    <source>
        <dbReference type="EMBL" id="MDK9580322.1"/>
    </source>
</evidence>
<evidence type="ECO:0000256" key="6">
    <source>
        <dbReference type="ARBA" id="ARBA00029924"/>
    </source>
</evidence>
<comment type="catalytic activity">
    <reaction evidence="7">
        <text>RNA(n) + a ribonucleoside 5'-triphosphate = RNA(n+1) + diphosphate</text>
        <dbReference type="Rhea" id="RHEA:21248"/>
        <dbReference type="Rhea" id="RHEA-COMP:14527"/>
        <dbReference type="Rhea" id="RHEA-COMP:17342"/>
        <dbReference type="ChEBI" id="CHEBI:33019"/>
        <dbReference type="ChEBI" id="CHEBI:61557"/>
        <dbReference type="ChEBI" id="CHEBI:140395"/>
        <dbReference type="EC" id="2.7.7.6"/>
    </reaction>
</comment>
<dbReference type="SMART" id="SM01409">
    <property type="entry name" value="RNA_pol_Rpb6"/>
    <property type="match status" value="1"/>
</dbReference>
<accession>A0ABT7HJG7</accession>
<dbReference type="Pfam" id="PF01192">
    <property type="entry name" value="RNA_pol_Rpb6"/>
    <property type="match status" value="1"/>
</dbReference>